<evidence type="ECO:0000313" key="6">
    <source>
        <dbReference type="Proteomes" id="UP000825935"/>
    </source>
</evidence>
<dbReference type="Gene3D" id="4.10.280.10">
    <property type="entry name" value="Helix-loop-helix DNA-binding domain"/>
    <property type="match status" value="1"/>
</dbReference>
<keyword evidence="2" id="KW-0804">Transcription</keyword>
<keyword evidence="1" id="KW-0805">Transcription regulation</keyword>
<protein>
    <recommendedName>
        <fullName evidence="4">BHLH domain-containing protein</fullName>
    </recommendedName>
</protein>
<dbReference type="InterPro" id="IPR036638">
    <property type="entry name" value="HLH_DNA-bd_sf"/>
</dbReference>
<feature type="coiled-coil region" evidence="3">
    <location>
        <begin position="334"/>
        <end position="361"/>
    </location>
</feature>
<keyword evidence="3" id="KW-0175">Coiled coil</keyword>
<dbReference type="Pfam" id="PF00010">
    <property type="entry name" value="HLH"/>
    <property type="match status" value="1"/>
</dbReference>
<comment type="caution">
    <text evidence="5">The sequence shown here is derived from an EMBL/GenBank/DDBJ whole genome shotgun (WGS) entry which is preliminary data.</text>
</comment>
<dbReference type="SUPFAM" id="SSF47459">
    <property type="entry name" value="HLH, helix-loop-helix DNA-binding domain"/>
    <property type="match status" value="1"/>
</dbReference>
<dbReference type="Proteomes" id="UP000825935">
    <property type="component" value="Chromosome 16"/>
</dbReference>
<evidence type="ECO:0000256" key="2">
    <source>
        <dbReference type="ARBA" id="ARBA00023163"/>
    </source>
</evidence>
<organism evidence="5 6">
    <name type="scientific">Ceratopteris richardii</name>
    <name type="common">Triangle waterfern</name>
    <dbReference type="NCBI Taxonomy" id="49495"/>
    <lineage>
        <taxon>Eukaryota</taxon>
        <taxon>Viridiplantae</taxon>
        <taxon>Streptophyta</taxon>
        <taxon>Embryophyta</taxon>
        <taxon>Tracheophyta</taxon>
        <taxon>Polypodiopsida</taxon>
        <taxon>Polypodiidae</taxon>
        <taxon>Polypodiales</taxon>
        <taxon>Pteridineae</taxon>
        <taxon>Pteridaceae</taxon>
        <taxon>Parkerioideae</taxon>
        <taxon>Ceratopteris</taxon>
    </lineage>
</organism>
<dbReference type="SMART" id="SM00353">
    <property type="entry name" value="HLH"/>
    <property type="match status" value="1"/>
</dbReference>
<reference evidence="5" key="1">
    <citation type="submission" date="2021-08" db="EMBL/GenBank/DDBJ databases">
        <title>WGS assembly of Ceratopteris richardii.</title>
        <authorList>
            <person name="Marchant D.B."/>
            <person name="Chen G."/>
            <person name="Jenkins J."/>
            <person name="Shu S."/>
            <person name="Leebens-Mack J."/>
            <person name="Grimwood J."/>
            <person name="Schmutz J."/>
            <person name="Soltis P."/>
            <person name="Soltis D."/>
            <person name="Chen Z.-H."/>
        </authorList>
    </citation>
    <scope>NUCLEOTIDE SEQUENCE</scope>
    <source>
        <strain evidence="5">Whitten #5841</strain>
        <tissue evidence="5">Leaf</tissue>
    </source>
</reference>
<accession>A0A8T2T2V5</accession>
<evidence type="ECO:0000259" key="4">
    <source>
        <dbReference type="PROSITE" id="PS50888"/>
    </source>
</evidence>
<keyword evidence="6" id="KW-1185">Reference proteome</keyword>
<dbReference type="PANTHER" id="PTHR46266">
    <property type="entry name" value="TRANSCRIPTION FACTOR TT8"/>
    <property type="match status" value="1"/>
</dbReference>
<dbReference type="PROSITE" id="PS50888">
    <property type="entry name" value="BHLH"/>
    <property type="match status" value="1"/>
</dbReference>
<dbReference type="InterPro" id="IPR011598">
    <property type="entry name" value="bHLH_dom"/>
</dbReference>
<proteinExistence type="predicted"/>
<sequence length="379" mass="42653">MESFTDSDSIGVEGAAIRTSVDYYCQQPALDESQIHMTHDFGSGPLSESTITTLYSCPVSDAASSLLGNLHFQPTLSLHDQQKNSFFAQPMAQAYEFTDNHPMTQSDTMLSVRYTPVIPMGSQNTIQSGLVESLPSSEFGRSNITHDQYSAHSHLLATPSIQYDSLDNVCSHDSFPCLDRIGHRMGFNKPAESTQCSSFRKWGKHLLPTATTFRTGGPINRCSLKYVLRIHLPKLAEKMQQQALRTARTGAVVADCAGARTTQHCQAGPVGVHSISSGNMNDKHYQPRKNEVDDLIATNHMYAERRRRKRQRECFEELRTLVPNIKKRDKVTILEHAIKFIKELQNKVDDLERLISLKEAVTWAIQRMHMICIEVCRLI</sequence>
<feature type="domain" description="BHLH" evidence="4">
    <location>
        <begin position="295"/>
        <end position="344"/>
    </location>
</feature>
<dbReference type="EMBL" id="CM035421">
    <property type="protein sequence ID" value="KAH7387945.1"/>
    <property type="molecule type" value="Genomic_DNA"/>
</dbReference>
<evidence type="ECO:0000256" key="3">
    <source>
        <dbReference type="SAM" id="Coils"/>
    </source>
</evidence>
<dbReference type="AlphaFoldDB" id="A0A8T2T2V5"/>
<evidence type="ECO:0000256" key="1">
    <source>
        <dbReference type="ARBA" id="ARBA00023015"/>
    </source>
</evidence>
<dbReference type="GO" id="GO:0046983">
    <property type="term" value="F:protein dimerization activity"/>
    <property type="evidence" value="ECO:0007669"/>
    <property type="project" value="InterPro"/>
</dbReference>
<evidence type="ECO:0000313" key="5">
    <source>
        <dbReference type="EMBL" id="KAH7387945.1"/>
    </source>
</evidence>
<name>A0A8T2T2V5_CERRI</name>
<gene>
    <name evidence="5" type="ORF">KP509_16G050000</name>
</gene>
<dbReference type="OrthoDB" id="690068at2759"/>
<dbReference type="PANTHER" id="PTHR46266:SF4">
    <property type="entry name" value="TRANSCRIPTION FACTOR TT8"/>
    <property type="match status" value="1"/>
</dbReference>